<dbReference type="STRING" id="667676.SAMN05192539_1001297"/>
<accession>A0A1H6QPI9</accession>
<proteinExistence type="predicted"/>
<dbReference type="AlphaFoldDB" id="A0A1H6QPI9"/>
<organism evidence="1 2">
    <name type="scientific">Paraburkholderia diazotrophica</name>
    <dbReference type="NCBI Taxonomy" id="667676"/>
    <lineage>
        <taxon>Bacteria</taxon>
        <taxon>Pseudomonadati</taxon>
        <taxon>Pseudomonadota</taxon>
        <taxon>Betaproteobacteria</taxon>
        <taxon>Burkholderiales</taxon>
        <taxon>Burkholderiaceae</taxon>
        <taxon>Paraburkholderia</taxon>
    </lineage>
</organism>
<dbReference type="RefSeq" id="WP_090861941.1">
    <property type="nucleotide sequence ID" value="NZ_FNYE01000001.1"/>
</dbReference>
<gene>
    <name evidence="1" type="ORF">SAMN05192539_1001297</name>
</gene>
<keyword evidence="2" id="KW-1185">Reference proteome</keyword>
<dbReference type="OrthoDB" id="9020711at2"/>
<sequence length="97" mass="10924">MTLASMMRGTHRVDHYETFECQVVRVRGPVRTLRAGKSCASWIYADAYLPEQYSAKAVISPNPDGTYTVEAPINWNRKSLAAFLASGDLEWDVREAE</sequence>
<reference evidence="2" key="1">
    <citation type="submission" date="2016-10" db="EMBL/GenBank/DDBJ databases">
        <authorList>
            <person name="Varghese N."/>
            <person name="Submissions S."/>
        </authorList>
    </citation>
    <scope>NUCLEOTIDE SEQUENCE [LARGE SCALE GENOMIC DNA]</scope>
    <source>
        <strain evidence="2">LMG 26031</strain>
    </source>
</reference>
<name>A0A1H6QPI9_9BURK</name>
<dbReference type="EMBL" id="FNYE01000001">
    <property type="protein sequence ID" value="SEI42147.1"/>
    <property type="molecule type" value="Genomic_DNA"/>
</dbReference>
<dbReference type="Proteomes" id="UP000198866">
    <property type="component" value="Unassembled WGS sequence"/>
</dbReference>
<evidence type="ECO:0000313" key="1">
    <source>
        <dbReference type="EMBL" id="SEI42147.1"/>
    </source>
</evidence>
<evidence type="ECO:0000313" key="2">
    <source>
        <dbReference type="Proteomes" id="UP000198866"/>
    </source>
</evidence>
<protein>
    <submittedName>
        <fullName evidence="1">Uncharacterized protein</fullName>
    </submittedName>
</protein>